<keyword evidence="1" id="KW-0812">Transmembrane</keyword>
<dbReference type="STRING" id="331657.A0A4U0XTL6"/>
<name>A0A4U0XTL6_9PEZI</name>
<evidence type="ECO:0000256" key="1">
    <source>
        <dbReference type="SAM" id="Phobius"/>
    </source>
</evidence>
<reference evidence="2 3" key="1">
    <citation type="submission" date="2017-03" db="EMBL/GenBank/DDBJ databases">
        <title>Genomes of endolithic fungi from Antarctica.</title>
        <authorList>
            <person name="Coleine C."/>
            <person name="Masonjones S."/>
            <person name="Stajich J.E."/>
        </authorList>
    </citation>
    <scope>NUCLEOTIDE SEQUENCE [LARGE SCALE GENOMIC DNA]</scope>
    <source>
        <strain evidence="2 3">CCFEE 5187</strain>
    </source>
</reference>
<comment type="caution">
    <text evidence="2">The sequence shown here is derived from an EMBL/GenBank/DDBJ whole genome shotgun (WGS) entry which is preliminary data.</text>
</comment>
<dbReference type="EMBL" id="NAJN01000127">
    <property type="protein sequence ID" value="TKA78783.1"/>
    <property type="molecule type" value="Genomic_DNA"/>
</dbReference>
<keyword evidence="3" id="KW-1185">Reference proteome</keyword>
<keyword evidence="1" id="KW-1133">Transmembrane helix</keyword>
<gene>
    <name evidence="2" type="ORF">B0A49_00815</name>
</gene>
<feature type="transmembrane region" description="Helical" evidence="1">
    <location>
        <begin position="60"/>
        <end position="77"/>
    </location>
</feature>
<dbReference type="Proteomes" id="UP000308768">
    <property type="component" value="Unassembled WGS sequence"/>
</dbReference>
<dbReference type="AlphaFoldDB" id="A0A4U0XTL6"/>
<evidence type="ECO:0000313" key="2">
    <source>
        <dbReference type="EMBL" id="TKA78783.1"/>
    </source>
</evidence>
<accession>A0A4U0XTL6</accession>
<keyword evidence="1" id="KW-0472">Membrane</keyword>
<proteinExistence type="predicted"/>
<evidence type="ECO:0000313" key="3">
    <source>
        <dbReference type="Proteomes" id="UP000308768"/>
    </source>
</evidence>
<protein>
    <submittedName>
        <fullName evidence="2">Uncharacterized protein</fullName>
    </submittedName>
</protein>
<organism evidence="2 3">
    <name type="scientific">Cryomyces minteri</name>
    <dbReference type="NCBI Taxonomy" id="331657"/>
    <lineage>
        <taxon>Eukaryota</taxon>
        <taxon>Fungi</taxon>
        <taxon>Dikarya</taxon>
        <taxon>Ascomycota</taxon>
        <taxon>Pezizomycotina</taxon>
        <taxon>Dothideomycetes</taxon>
        <taxon>Dothideomycetes incertae sedis</taxon>
        <taxon>Cryomyces</taxon>
    </lineage>
</organism>
<sequence>MPSMNGMGMTGMGIAGIDSSAPLSTDGLDMTNSTIQAAYLAAILDDTELQIVGNRFAEDFWYGIAVVIFIATLLNVIQRMVSRSRLRAAASNRSHPARPSTVLGR</sequence>